<dbReference type="Pfam" id="PF00425">
    <property type="entry name" value="Chorismate_bind"/>
    <property type="match status" value="1"/>
</dbReference>
<dbReference type="InterPro" id="IPR005801">
    <property type="entry name" value="ADC_synthase"/>
</dbReference>
<evidence type="ECO:0000313" key="2">
    <source>
        <dbReference type="EMBL" id="RDU68826.1"/>
    </source>
</evidence>
<proteinExistence type="predicted"/>
<reference evidence="2 3" key="1">
    <citation type="submission" date="2018-04" db="EMBL/GenBank/DDBJ databases">
        <title>Novel Campyloabacter and Helicobacter Species and Strains.</title>
        <authorList>
            <person name="Mannion A.J."/>
            <person name="Shen Z."/>
            <person name="Fox J.G."/>
        </authorList>
    </citation>
    <scope>NUCLEOTIDE SEQUENCE [LARGE SCALE GENOMIC DNA]</scope>
    <source>
        <strain evidence="2 3">ATCC 700242</strain>
    </source>
</reference>
<dbReference type="InterPro" id="IPR001544">
    <property type="entry name" value="Aminotrans_IV"/>
</dbReference>
<dbReference type="PRINTS" id="PR00095">
    <property type="entry name" value="ANTSNTHASEI"/>
</dbReference>
<dbReference type="RefSeq" id="WP_104723390.1">
    <property type="nucleotide sequence ID" value="NZ_FZNE01000001.1"/>
</dbReference>
<evidence type="ECO:0000259" key="1">
    <source>
        <dbReference type="Pfam" id="PF00425"/>
    </source>
</evidence>
<dbReference type="PANTHER" id="PTHR11236">
    <property type="entry name" value="AMINOBENZOATE/ANTHRANILATE SYNTHASE"/>
    <property type="match status" value="1"/>
</dbReference>
<dbReference type="SUPFAM" id="SSF56752">
    <property type="entry name" value="D-aminoacid aminotransferase-like PLP-dependent enzymes"/>
    <property type="match status" value="1"/>
</dbReference>
<dbReference type="GO" id="GO:0000162">
    <property type="term" value="P:L-tryptophan biosynthetic process"/>
    <property type="evidence" value="ECO:0007669"/>
    <property type="project" value="TreeGrafter"/>
</dbReference>
<dbReference type="Proteomes" id="UP000257067">
    <property type="component" value="Unassembled WGS sequence"/>
</dbReference>
<dbReference type="GO" id="GO:0046820">
    <property type="term" value="F:4-amino-4-deoxychorismate synthase activity"/>
    <property type="evidence" value="ECO:0007669"/>
    <property type="project" value="TreeGrafter"/>
</dbReference>
<dbReference type="EMBL" id="NXLU01000006">
    <property type="protein sequence ID" value="RDU68826.1"/>
    <property type="molecule type" value="Genomic_DNA"/>
</dbReference>
<name>A0A3D8IV20_9HELI</name>
<dbReference type="InterPro" id="IPR019999">
    <property type="entry name" value="Anth_synth_I-like"/>
</dbReference>
<dbReference type="InterPro" id="IPR036038">
    <property type="entry name" value="Aminotransferase-like"/>
</dbReference>
<dbReference type="PANTHER" id="PTHR11236:SF50">
    <property type="entry name" value="AMINODEOXYCHORISMATE SYNTHASE COMPONENT 1"/>
    <property type="match status" value="1"/>
</dbReference>
<feature type="domain" description="Chorismate-utilising enzyme C-terminal" evidence="1">
    <location>
        <begin position="97"/>
        <end position="348"/>
    </location>
</feature>
<comment type="caution">
    <text evidence="2">The sequence shown here is derived from an EMBL/GenBank/DDBJ whole genome shotgun (WGS) entry which is preliminary data.</text>
</comment>
<gene>
    <name evidence="2" type="ORF">CQA62_05415</name>
</gene>
<dbReference type="Gene3D" id="3.60.120.10">
    <property type="entry name" value="Anthranilate synthase"/>
    <property type="match status" value="1"/>
</dbReference>
<keyword evidence="2" id="KW-0032">Aminotransferase</keyword>
<protein>
    <submittedName>
        <fullName evidence="2">Bifunctional aminodeoxychorismate synthase component I/aminotransferase</fullName>
    </submittedName>
</protein>
<keyword evidence="3" id="KW-1185">Reference proteome</keyword>
<organism evidence="2 3">
    <name type="scientific">Helicobacter cholecystus</name>
    <dbReference type="NCBI Taxonomy" id="45498"/>
    <lineage>
        <taxon>Bacteria</taxon>
        <taxon>Pseudomonadati</taxon>
        <taxon>Campylobacterota</taxon>
        <taxon>Epsilonproteobacteria</taxon>
        <taxon>Campylobacterales</taxon>
        <taxon>Helicobacteraceae</taxon>
        <taxon>Helicobacter</taxon>
    </lineage>
</organism>
<evidence type="ECO:0000313" key="3">
    <source>
        <dbReference type="Proteomes" id="UP000257067"/>
    </source>
</evidence>
<dbReference type="Pfam" id="PF01063">
    <property type="entry name" value="Aminotran_4"/>
    <property type="match status" value="1"/>
</dbReference>
<dbReference type="Gene3D" id="3.20.10.10">
    <property type="entry name" value="D-amino Acid Aminotransferase, subunit A, domain 2"/>
    <property type="match status" value="1"/>
</dbReference>
<dbReference type="AlphaFoldDB" id="A0A3D8IV20"/>
<dbReference type="OrthoDB" id="9803598at2"/>
<accession>A0A3D8IV20</accession>
<dbReference type="InterPro" id="IPR043131">
    <property type="entry name" value="BCAT-like_N"/>
</dbReference>
<dbReference type="InterPro" id="IPR043132">
    <property type="entry name" value="BCAT-like_C"/>
</dbReference>
<dbReference type="Gene3D" id="3.30.470.10">
    <property type="match status" value="1"/>
</dbReference>
<dbReference type="InterPro" id="IPR015890">
    <property type="entry name" value="Chorismate_C"/>
</dbReference>
<keyword evidence="2" id="KW-0808">Transferase</keyword>
<sequence>MKPSSVFGPFAYEEKILELVAYDYEGLKELFFRIEELRQKYFCLGFLAYEAYKAFDDHSFTSTTPLAYFGIFSFRSSFTPPKSNDVFTPLFPQWIAKEEYLHKIEQLKEQIKEGNTYQGNLTTTFYCSSTLSSYEIFLSLLYKQDTHYRCFLPTPFGDVISFSPELFFSIQNEDIITKPMKGTMPRGQSEKEDQANKEFLRNDLKNRSENVMIVDLLRNDLSKIAQKASVKVPHLFEIETYPTLFQMTSTITAKLKKTELLEVFQALFPCGSISGAPKRSTLEILHRLEGKERGVYCGALGVVEKERALFSIPIRTLFKQENKISYGVGSGIVWDSVGESEYEELKTKMSFLSVNFDLIETMLYENHKIPFLQKHLSRLYSSAQALGFSFPKDLEQELRALEFEGKFILRVTLKRGGEYTLHIQEFIPHTSNAIILKKREGKSDLYPYKTTYRPWAEGIEYGKVFDAVFYDERGYLSEGSRSNLLLEIEGKLYTPKFDGNFLKGIYREEMIRCGQVSERELKVEDLKSASKIFCVNSVRGRVEVNLIEIYSKLS</sequence>
<dbReference type="SUPFAM" id="SSF56322">
    <property type="entry name" value="ADC synthase"/>
    <property type="match status" value="1"/>
</dbReference>